<accession>A0A8B6GUJ7</accession>
<evidence type="ECO:0000313" key="6">
    <source>
        <dbReference type="EMBL" id="VDI68848.1"/>
    </source>
</evidence>
<dbReference type="PANTHER" id="PTHR24273:SF32">
    <property type="entry name" value="HYALIN"/>
    <property type="match status" value="1"/>
</dbReference>
<dbReference type="AlphaFoldDB" id="A0A8B6GUJ7"/>
<keyword evidence="3" id="KW-0812">Transmembrane</keyword>
<protein>
    <recommendedName>
        <fullName evidence="5">HYR domain-containing protein</fullName>
    </recommendedName>
</protein>
<dbReference type="EMBL" id="UYJE01008966">
    <property type="protein sequence ID" value="VDI68848.1"/>
    <property type="molecule type" value="Genomic_DNA"/>
</dbReference>
<keyword evidence="1" id="KW-0677">Repeat</keyword>
<feature type="compositionally biased region" description="Polar residues" evidence="2">
    <location>
        <begin position="276"/>
        <end position="294"/>
    </location>
</feature>
<sequence length="431" mass="49279">MWNISFNRVFFSFILLVLSSRFYISRAEDRCELDPNRCPPFNCESECCDGFTLYGDEDDVCVPKNYTRPMFHDCPREGQIIKRYVSPSINLIFLYKPFHVTDWKGNKLQTTLSKTVFSRCKCSGPQMEEVEATAIDEFGNEAECLFTVSIIDDIPPVIRYCPPKRQTVNENDNIVWKAPTIRDNVGVDTLYTPERYNNTKFLPGLYTLIYNATDYSGNSAACRFHVSVYSTDYYVKYTKNTDPSMVISSAIVGVLFIILIAMALAMYRLRKKRRQLNSTGGRSNNRVRRSASTQRETHDNPVFTIYNNDPPPYDIATHDKLPDYTPPTFPPSYEEVQSSMQINACEDNIVCLFTECSNEKQAEGTSQSLIIVDSSHESNSPNHVNIVSKTNESNTSVQHTLQRDQHPEVHGNIMLDQMNLQIKTNNIETDI</sequence>
<keyword evidence="3" id="KW-0472">Membrane</keyword>
<dbReference type="OrthoDB" id="6086738at2759"/>
<reference evidence="6" key="1">
    <citation type="submission" date="2018-11" db="EMBL/GenBank/DDBJ databases">
        <authorList>
            <person name="Alioto T."/>
            <person name="Alioto T."/>
        </authorList>
    </citation>
    <scope>NUCLEOTIDE SEQUENCE</scope>
</reference>
<evidence type="ECO:0000256" key="4">
    <source>
        <dbReference type="SAM" id="SignalP"/>
    </source>
</evidence>
<dbReference type="Pfam" id="PF02494">
    <property type="entry name" value="HYR"/>
    <property type="match status" value="1"/>
</dbReference>
<evidence type="ECO:0000256" key="1">
    <source>
        <dbReference type="ARBA" id="ARBA00022737"/>
    </source>
</evidence>
<keyword evidence="7" id="KW-1185">Reference proteome</keyword>
<dbReference type="Proteomes" id="UP000596742">
    <property type="component" value="Unassembled WGS sequence"/>
</dbReference>
<gene>
    <name evidence="6" type="ORF">MGAL_10B033561</name>
</gene>
<feature type="signal peptide" evidence="4">
    <location>
        <begin position="1"/>
        <end position="27"/>
    </location>
</feature>
<dbReference type="PANTHER" id="PTHR24273">
    <property type="entry name" value="FI04643P-RELATED"/>
    <property type="match status" value="1"/>
</dbReference>
<organism evidence="6 7">
    <name type="scientific">Mytilus galloprovincialis</name>
    <name type="common">Mediterranean mussel</name>
    <dbReference type="NCBI Taxonomy" id="29158"/>
    <lineage>
        <taxon>Eukaryota</taxon>
        <taxon>Metazoa</taxon>
        <taxon>Spiralia</taxon>
        <taxon>Lophotrochozoa</taxon>
        <taxon>Mollusca</taxon>
        <taxon>Bivalvia</taxon>
        <taxon>Autobranchia</taxon>
        <taxon>Pteriomorphia</taxon>
        <taxon>Mytilida</taxon>
        <taxon>Mytiloidea</taxon>
        <taxon>Mytilidae</taxon>
        <taxon>Mytilinae</taxon>
        <taxon>Mytilus</taxon>
    </lineage>
</organism>
<keyword evidence="3" id="KW-1133">Transmembrane helix</keyword>
<feature type="region of interest" description="Disordered" evidence="2">
    <location>
        <begin position="275"/>
        <end position="309"/>
    </location>
</feature>
<dbReference type="InterPro" id="IPR003410">
    <property type="entry name" value="HYR_dom"/>
</dbReference>
<feature type="chain" id="PRO_5032499292" description="HYR domain-containing protein" evidence="4">
    <location>
        <begin position="28"/>
        <end position="431"/>
    </location>
</feature>
<proteinExistence type="predicted"/>
<evidence type="ECO:0000259" key="5">
    <source>
        <dbReference type="PROSITE" id="PS50825"/>
    </source>
</evidence>
<dbReference type="PROSITE" id="PS50825">
    <property type="entry name" value="HYR"/>
    <property type="match status" value="1"/>
</dbReference>
<evidence type="ECO:0000313" key="7">
    <source>
        <dbReference type="Proteomes" id="UP000596742"/>
    </source>
</evidence>
<comment type="caution">
    <text evidence="6">The sequence shown here is derived from an EMBL/GenBank/DDBJ whole genome shotgun (WGS) entry which is preliminary data.</text>
</comment>
<feature type="domain" description="HYR" evidence="5">
    <location>
        <begin position="151"/>
        <end position="230"/>
    </location>
</feature>
<keyword evidence="4" id="KW-0732">Signal</keyword>
<evidence type="ECO:0000256" key="3">
    <source>
        <dbReference type="SAM" id="Phobius"/>
    </source>
</evidence>
<evidence type="ECO:0000256" key="2">
    <source>
        <dbReference type="SAM" id="MobiDB-lite"/>
    </source>
</evidence>
<name>A0A8B6GUJ7_MYTGA</name>
<feature type="transmembrane region" description="Helical" evidence="3">
    <location>
        <begin position="245"/>
        <end position="267"/>
    </location>
</feature>